<dbReference type="EMBL" id="JAGWCR010000003">
    <property type="protein sequence ID" value="MBS3648581.1"/>
    <property type="molecule type" value="Genomic_DNA"/>
</dbReference>
<keyword evidence="2" id="KW-1185">Reference proteome</keyword>
<dbReference type="RefSeq" id="WP_188254119.1">
    <property type="nucleotide sequence ID" value="NZ_JABVCF010000003.1"/>
</dbReference>
<dbReference type="AlphaFoldDB" id="A0A942E050"/>
<evidence type="ECO:0000313" key="1">
    <source>
        <dbReference type="EMBL" id="MBS3648581.1"/>
    </source>
</evidence>
<dbReference type="Proteomes" id="UP000680348">
    <property type="component" value="Unassembled WGS sequence"/>
</dbReference>
<name>A0A942E050_9HYPH</name>
<comment type="caution">
    <text evidence="1">The sequence shown here is derived from an EMBL/GenBank/DDBJ whole genome shotgun (WGS) entry which is preliminary data.</text>
</comment>
<accession>A0A942E050</accession>
<protein>
    <recommendedName>
        <fullName evidence="3">Type I secretion protein</fullName>
    </recommendedName>
</protein>
<organism evidence="1 2">
    <name type="scientific">Pseudaminobacter soli</name>
    <name type="common">ex Zhang et al. 2022</name>
    <dbReference type="NCBI Taxonomy" id="2831468"/>
    <lineage>
        <taxon>Bacteria</taxon>
        <taxon>Pseudomonadati</taxon>
        <taxon>Pseudomonadota</taxon>
        <taxon>Alphaproteobacteria</taxon>
        <taxon>Hyphomicrobiales</taxon>
        <taxon>Phyllobacteriaceae</taxon>
        <taxon>Pseudaminobacter</taxon>
    </lineage>
</organism>
<reference evidence="1" key="1">
    <citation type="submission" date="2021-04" db="EMBL/GenBank/DDBJ databases">
        <title>Pseudaminobacter soli sp. nov., isolated from paddy soil contaminated by heavy metals.</title>
        <authorList>
            <person name="Zhang K."/>
        </authorList>
    </citation>
    <scope>NUCLEOTIDE SEQUENCE</scope>
    <source>
        <strain evidence="1">19-2017</strain>
    </source>
</reference>
<evidence type="ECO:0000313" key="2">
    <source>
        <dbReference type="Proteomes" id="UP000680348"/>
    </source>
</evidence>
<proteinExistence type="predicted"/>
<sequence>MLLDRATEAIAHFIGLFSNTVEEARQREAFEQFTAAKGDPGSLKPLPNVELALSVAYEFEGFDPGLVYRPVAPDIISWTNWSSVDFNSQGLSLRPISVQPEFAHAGRSVASLSAKQATVEIEPLGSVANYLHQGIALADNDYFGVGGHGLTFAPQPAGDGNVFKLLDASSSLSPIPDPGMPGNAMALAKFATETAQALNDFNQDMIAGHIGELDGLTAQNTLIEKAESLEGTFVNGRADEAPDLEDYFSLEARREAGPHPEEAFKPNVTITDDGVKIDASVTLDTGSDVLINNAVLKNMWTASTVTAVVGDHIEINAIIQMNAWTDSDMVPAALGGWNKSLAETMAFNIGIFERIENSADKDEPDAEVSKSFPKYWAVTEVTGDLMIVNWLEQITFMKDNDIGILSSSGATSFVYSGSNSAFNSTSIYELGIGYDLIVVGGSVYDVNLIQQVNILSDNDVIGAVPGFETTGEGAYSTSGNLLWNQAQIYNVGTGGPYEALPADYQETADKLAAGKQDIEDGVLSDDAFAGQTALRVLHIEGDLVNFQYVKQTNILGDEDQIALAMHESGAYSDAKWSVTTGNNALINNAAIVDLDSLGKTYVGGDQYSQDFLFQADIIQQDPAFAKQNPDALINEAVAFLDDSMTADADVGDYYTAGRLDPDNMHGDPLASLIG</sequence>
<gene>
    <name evidence="1" type="ORF">KEU06_08055</name>
</gene>
<evidence type="ECO:0008006" key="3">
    <source>
        <dbReference type="Google" id="ProtNLM"/>
    </source>
</evidence>